<organism evidence="1 2">
    <name type="scientific">Flavobacterium nakdongensis</name>
    <dbReference type="NCBI Taxonomy" id="3073563"/>
    <lineage>
        <taxon>Bacteria</taxon>
        <taxon>Pseudomonadati</taxon>
        <taxon>Bacteroidota</taxon>
        <taxon>Flavobacteriia</taxon>
        <taxon>Flavobacteriales</taxon>
        <taxon>Flavobacteriaceae</taxon>
        <taxon>Flavobacterium</taxon>
    </lineage>
</organism>
<dbReference type="EMBL" id="CP133721">
    <property type="protein sequence ID" value="WMW77689.1"/>
    <property type="molecule type" value="Genomic_DNA"/>
</dbReference>
<dbReference type="PROSITE" id="PS51257">
    <property type="entry name" value="PROKAR_LIPOPROTEIN"/>
    <property type="match status" value="1"/>
</dbReference>
<dbReference type="PANTHER" id="PTHR37833">
    <property type="entry name" value="LIPOPROTEIN-RELATED"/>
    <property type="match status" value="1"/>
</dbReference>
<dbReference type="RefSeq" id="WP_309532024.1">
    <property type="nucleotide sequence ID" value="NZ_CP133721.1"/>
</dbReference>
<sequence>MRNKILSLMLGLVLLLSCKEVEESAIIEVQKEINFGTIHSNESVSKVFKIKNISTTNLIIKNIKTSCGCTVAKLSDSIINPNDKVELKVKFVASKEKIGKIKNSIVVESNTNPVFTVLYLKGNVVD</sequence>
<name>A0ABY9RA66_9FLAO</name>
<dbReference type="Gene3D" id="2.60.40.10">
    <property type="entry name" value="Immunoglobulins"/>
    <property type="match status" value="1"/>
</dbReference>
<protein>
    <submittedName>
        <fullName evidence="1">DUF1573 domain-containing protein</fullName>
    </submittedName>
</protein>
<keyword evidence="2" id="KW-1185">Reference proteome</keyword>
<dbReference type="Pfam" id="PF07610">
    <property type="entry name" value="DUF1573"/>
    <property type="match status" value="1"/>
</dbReference>
<proteinExistence type="predicted"/>
<dbReference type="InterPro" id="IPR013783">
    <property type="entry name" value="Ig-like_fold"/>
</dbReference>
<gene>
    <name evidence="1" type="ORF">RF683_09370</name>
</gene>
<evidence type="ECO:0000313" key="2">
    <source>
        <dbReference type="Proteomes" id="UP001180481"/>
    </source>
</evidence>
<evidence type="ECO:0000313" key="1">
    <source>
        <dbReference type="EMBL" id="WMW77689.1"/>
    </source>
</evidence>
<dbReference type="Proteomes" id="UP001180481">
    <property type="component" value="Chromosome"/>
</dbReference>
<accession>A0ABY9RA66</accession>
<dbReference type="InterPro" id="IPR011467">
    <property type="entry name" value="DUF1573"/>
</dbReference>
<reference evidence="1" key="1">
    <citation type="submission" date="2023-09" db="EMBL/GenBank/DDBJ databases">
        <title>Flavobacterium sp. 20NA77.7 isolated from freshwater.</title>
        <authorList>
            <person name="Le V."/>
            <person name="Ko S.-R."/>
            <person name="Ahn C.-Y."/>
            <person name="Oh H.-M."/>
        </authorList>
    </citation>
    <scope>NUCLEOTIDE SEQUENCE</scope>
    <source>
        <strain evidence="1">20NA77.7</strain>
    </source>
</reference>
<dbReference type="PANTHER" id="PTHR37833:SF1">
    <property type="entry name" value="SIGNAL PEPTIDE PROTEIN"/>
    <property type="match status" value="1"/>
</dbReference>